<accession>A0ABN6RS35</accession>
<reference evidence="2" key="1">
    <citation type="submission" date="2022-08" db="EMBL/GenBank/DDBJ databases">
        <title>Genome Sequence of the sulphate-reducing bacterium, Pseudodesulfovibrio portus JCM14722.</title>
        <authorList>
            <person name="Kondo R."/>
            <person name="Kataoka T."/>
        </authorList>
    </citation>
    <scope>NUCLEOTIDE SEQUENCE</scope>
    <source>
        <strain evidence="2">JCM 14722</strain>
    </source>
</reference>
<dbReference type="EMBL" id="AP026708">
    <property type="protein sequence ID" value="BDQ33867.1"/>
    <property type="molecule type" value="Genomic_DNA"/>
</dbReference>
<evidence type="ECO:0000256" key="1">
    <source>
        <dbReference type="SAM" id="SignalP"/>
    </source>
</evidence>
<name>A0ABN6RS35_9BACT</name>
<feature type="chain" id="PRO_5046490927" description="Lipoprotein" evidence="1">
    <location>
        <begin position="20"/>
        <end position="181"/>
    </location>
</feature>
<dbReference type="PROSITE" id="PS51257">
    <property type="entry name" value="PROKAR_LIPOPROTEIN"/>
    <property type="match status" value="1"/>
</dbReference>
<sequence length="181" mass="19849">MRKSMLSLLLVLAALTLFAGCGDDVADDPKLSEEGKTVIEEVGGPFSASEFERFLADLPSIPGLTAESQKYVGDATGAALSAKVLGAIKARGWDEERFMYIYSHTMTMVSAEQMNKATEQMQAQLKDMPEEQKKMMEQMIGQQMGGQMEAFQAELDKQVPGSEQTIIKDNLPKLYSVLGIE</sequence>
<organism evidence="2 3">
    <name type="scientific">Pseudodesulfovibrio portus</name>
    <dbReference type="NCBI Taxonomy" id="231439"/>
    <lineage>
        <taxon>Bacteria</taxon>
        <taxon>Pseudomonadati</taxon>
        <taxon>Thermodesulfobacteriota</taxon>
        <taxon>Desulfovibrionia</taxon>
        <taxon>Desulfovibrionales</taxon>
        <taxon>Desulfovibrionaceae</taxon>
    </lineage>
</organism>
<feature type="signal peptide" evidence="1">
    <location>
        <begin position="1"/>
        <end position="19"/>
    </location>
</feature>
<keyword evidence="3" id="KW-1185">Reference proteome</keyword>
<evidence type="ECO:0008006" key="4">
    <source>
        <dbReference type="Google" id="ProtNLM"/>
    </source>
</evidence>
<proteinExistence type="predicted"/>
<evidence type="ECO:0000313" key="3">
    <source>
        <dbReference type="Proteomes" id="UP001061361"/>
    </source>
</evidence>
<gene>
    <name evidence="2" type="ORF">JCM14722_14090</name>
</gene>
<keyword evidence="1" id="KW-0732">Signal</keyword>
<evidence type="ECO:0000313" key="2">
    <source>
        <dbReference type="EMBL" id="BDQ33867.1"/>
    </source>
</evidence>
<protein>
    <recommendedName>
        <fullName evidence="4">Lipoprotein</fullName>
    </recommendedName>
</protein>
<dbReference type="Proteomes" id="UP001061361">
    <property type="component" value="Chromosome"/>
</dbReference>
<dbReference type="RefSeq" id="WP_264983919.1">
    <property type="nucleotide sequence ID" value="NZ_AP026708.1"/>
</dbReference>